<reference evidence="2" key="1">
    <citation type="submission" date="2018-06" db="EMBL/GenBank/DDBJ databases">
        <authorList>
            <person name="Zhirakovskaya E."/>
        </authorList>
    </citation>
    <scope>NUCLEOTIDE SEQUENCE</scope>
</reference>
<evidence type="ECO:0000259" key="1">
    <source>
        <dbReference type="Pfam" id="PF25535"/>
    </source>
</evidence>
<name>A0A3B0YB61_9ZZZZ</name>
<evidence type="ECO:0000313" key="2">
    <source>
        <dbReference type="EMBL" id="VAW71419.1"/>
    </source>
</evidence>
<feature type="domain" description="DUF7919" evidence="1">
    <location>
        <begin position="3"/>
        <end position="126"/>
    </location>
</feature>
<proteinExistence type="predicted"/>
<dbReference type="InterPro" id="IPR057679">
    <property type="entry name" value="DUF7919"/>
</dbReference>
<protein>
    <recommendedName>
        <fullName evidence="1">DUF7919 domain-containing protein</fullName>
    </recommendedName>
</protein>
<dbReference type="EMBL" id="UOFJ01000599">
    <property type="protein sequence ID" value="VAW71419.1"/>
    <property type="molecule type" value="Genomic_DNA"/>
</dbReference>
<accession>A0A3B0YB61</accession>
<sequence length="174" mass="20649">MSFFEDLSPYTYLKHPSNEYTFNVGWLDNKYPYNKGKVIREFLDKLFSLCEISVSETRGYHECNICKNSYKGPLIICNENKEIEVGFAEIRVFDKKSNIYSAPNLIYHYVKEHSYQPPQVFIDSVMSGVSPNSEEYYSMLKKYQLDWIDWNEQFEKMKKNPKLLKILKKSGMEI</sequence>
<gene>
    <name evidence="2" type="ORF">MNBD_GAMMA10-1634</name>
</gene>
<dbReference type="Pfam" id="PF25535">
    <property type="entry name" value="DUF7919"/>
    <property type="match status" value="1"/>
</dbReference>
<organism evidence="2">
    <name type="scientific">hydrothermal vent metagenome</name>
    <dbReference type="NCBI Taxonomy" id="652676"/>
    <lineage>
        <taxon>unclassified sequences</taxon>
        <taxon>metagenomes</taxon>
        <taxon>ecological metagenomes</taxon>
    </lineage>
</organism>
<dbReference type="AlphaFoldDB" id="A0A3B0YB61"/>